<dbReference type="EMBL" id="UZVY01000007">
    <property type="protein sequence ID" value="VDR42598.1"/>
    <property type="molecule type" value="Genomic_DNA"/>
</dbReference>
<keyword evidence="1" id="KW-0378">Hydrolase</keyword>
<name>A0A3P8KNR6_9BACT</name>
<dbReference type="AlphaFoldDB" id="A0A3P8KNR6"/>
<organism evidence="1 2">
    <name type="scientific">Mycoplasmopsis caviae</name>
    <dbReference type="NCBI Taxonomy" id="55603"/>
    <lineage>
        <taxon>Bacteria</taxon>
        <taxon>Bacillati</taxon>
        <taxon>Mycoplasmatota</taxon>
        <taxon>Mycoplasmoidales</taxon>
        <taxon>Metamycoplasmataceae</taxon>
        <taxon>Mycoplasmopsis</taxon>
    </lineage>
</organism>
<dbReference type="EC" id="3.1.21.2" evidence="1"/>
<reference evidence="1 2" key="1">
    <citation type="submission" date="2018-12" db="EMBL/GenBank/DDBJ databases">
        <authorList>
            <consortium name="Pathogen Informatics"/>
        </authorList>
    </citation>
    <scope>NUCLEOTIDE SEQUENCE [LARGE SCALE GENOMIC DNA]</scope>
    <source>
        <strain evidence="1 2">NCTC10126</strain>
    </source>
</reference>
<protein>
    <submittedName>
        <fullName evidence="1">Putative endonuclease 4</fullName>
        <ecNumber evidence="1">3.1.21.2</ecNumber>
    </submittedName>
</protein>
<sequence>MIKLGSHISFKSPNYLVGSIEESLKNKANCTMIFLGAPQNTKRVEPSLL</sequence>
<keyword evidence="1" id="KW-0540">Nuclease</keyword>
<evidence type="ECO:0000313" key="1">
    <source>
        <dbReference type="EMBL" id="VDR42598.1"/>
    </source>
</evidence>
<evidence type="ECO:0000313" key="2">
    <source>
        <dbReference type="Proteomes" id="UP000280036"/>
    </source>
</evidence>
<accession>A0A3P8KNR6</accession>
<keyword evidence="1" id="KW-0255">Endonuclease</keyword>
<dbReference type="GO" id="GO:0008833">
    <property type="term" value="F:deoxyribonuclease IV (phage-T4-induced) activity"/>
    <property type="evidence" value="ECO:0007669"/>
    <property type="project" value="UniProtKB-EC"/>
</dbReference>
<dbReference type="Proteomes" id="UP000280036">
    <property type="component" value="Unassembled WGS sequence"/>
</dbReference>
<gene>
    <name evidence="1" type="primary">nfo_2</name>
    <name evidence="1" type="ORF">NCTC10126_01125</name>
</gene>
<proteinExistence type="predicted"/>